<dbReference type="PANTHER" id="PTHR15193:SF1">
    <property type="entry name" value="CD83 ANTIGEN"/>
    <property type="match status" value="1"/>
</dbReference>
<dbReference type="OrthoDB" id="9422899at2759"/>
<keyword evidence="2" id="KW-0732">Signal</keyword>
<feature type="chain" id="PRO_5017175745" evidence="2">
    <location>
        <begin position="23"/>
        <end position="223"/>
    </location>
</feature>
<evidence type="ECO:0000256" key="1">
    <source>
        <dbReference type="SAM" id="Phobius"/>
    </source>
</evidence>
<reference evidence="4" key="2">
    <citation type="submission" date="2025-09" db="UniProtKB">
        <authorList>
            <consortium name="Ensembl"/>
        </authorList>
    </citation>
    <scope>IDENTIFICATION</scope>
</reference>
<feature type="domain" description="Ig-like" evidence="3">
    <location>
        <begin position="6"/>
        <end position="135"/>
    </location>
</feature>
<keyword evidence="1" id="KW-0812">Transmembrane</keyword>
<dbReference type="SMART" id="SM00409">
    <property type="entry name" value="IG"/>
    <property type="match status" value="1"/>
</dbReference>
<dbReference type="Gene3D" id="2.60.40.10">
    <property type="entry name" value="Immunoglobulins"/>
    <property type="match status" value="1"/>
</dbReference>
<keyword evidence="1" id="KW-0472">Membrane</keyword>
<dbReference type="OMA" id="HADEENM"/>
<dbReference type="GeneTree" id="ENSGT00510000051337"/>
<name>A0A3B3DB34_ORYME</name>
<evidence type="ECO:0000259" key="3">
    <source>
        <dbReference type="PROSITE" id="PS50835"/>
    </source>
</evidence>
<feature type="transmembrane region" description="Helical" evidence="1">
    <location>
        <begin position="154"/>
        <end position="176"/>
    </location>
</feature>
<dbReference type="InterPro" id="IPR013783">
    <property type="entry name" value="Ig-like_fold"/>
</dbReference>
<evidence type="ECO:0000256" key="2">
    <source>
        <dbReference type="SAM" id="SignalP"/>
    </source>
</evidence>
<sequence length="223" mass="24589">MTASHPLLLASLLLLSACVVMGRTLVADIPEVTALSGWNITLQCIAEFKQGVPYLAVSWYKVEESPSLSRRGLLRKELPDGPARLYEGMDREVELLDEDYSILLSSLTCSDSGLYLCQLAAPVGEQNKEGRILLSVKDCPSDSVLEEVVRDTSLVIFAAALLIVALLIFIISHYCLKNTLKEKDKTPKNEILLDAPLKPLEKKDLMLIYTLGPKACTMKHVCV</sequence>
<reference evidence="4" key="1">
    <citation type="submission" date="2025-08" db="UniProtKB">
        <authorList>
            <consortium name="Ensembl"/>
        </authorList>
    </citation>
    <scope>IDENTIFICATION</scope>
</reference>
<dbReference type="PANTHER" id="PTHR15193">
    <property type="entry name" value="CD83 ANTIGEN"/>
    <property type="match status" value="1"/>
</dbReference>
<dbReference type="GeneID" id="112140566"/>
<accession>A0A3B3DB34</accession>
<keyword evidence="5" id="KW-1185">Reference proteome</keyword>
<dbReference type="Pfam" id="PF07686">
    <property type="entry name" value="V-set"/>
    <property type="match status" value="1"/>
</dbReference>
<evidence type="ECO:0000313" key="5">
    <source>
        <dbReference type="Proteomes" id="UP000261560"/>
    </source>
</evidence>
<dbReference type="InterPro" id="IPR007110">
    <property type="entry name" value="Ig-like_dom"/>
</dbReference>
<dbReference type="Ensembl" id="ENSOMET00000002313.1">
    <property type="protein sequence ID" value="ENSOMEP00000027302.1"/>
    <property type="gene ID" value="ENSOMEG00000009687.1"/>
</dbReference>
<dbReference type="RefSeq" id="XP_024119329.1">
    <property type="nucleotide sequence ID" value="XM_024263561.2"/>
</dbReference>
<dbReference type="STRING" id="30732.ENSOMEP00000027302"/>
<dbReference type="KEGG" id="oml:112140566"/>
<evidence type="ECO:0000313" key="4">
    <source>
        <dbReference type="Ensembl" id="ENSOMEP00000027302.1"/>
    </source>
</evidence>
<organism evidence="4 5">
    <name type="scientific">Oryzias melastigma</name>
    <name type="common">Marine medaka</name>
    <dbReference type="NCBI Taxonomy" id="30732"/>
    <lineage>
        <taxon>Eukaryota</taxon>
        <taxon>Metazoa</taxon>
        <taxon>Chordata</taxon>
        <taxon>Craniata</taxon>
        <taxon>Vertebrata</taxon>
        <taxon>Euteleostomi</taxon>
        <taxon>Actinopterygii</taxon>
        <taxon>Neopterygii</taxon>
        <taxon>Teleostei</taxon>
        <taxon>Neoteleostei</taxon>
        <taxon>Acanthomorphata</taxon>
        <taxon>Ovalentaria</taxon>
        <taxon>Atherinomorphae</taxon>
        <taxon>Beloniformes</taxon>
        <taxon>Adrianichthyidae</taxon>
        <taxon>Oryziinae</taxon>
        <taxon>Oryzias</taxon>
    </lineage>
</organism>
<keyword evidence="1" id="KW-1133">Transmembrane helix</keyword>
<dbReference type="Proteomes" id="UP000261560">
    <property type="component" value="Unplaced"/>
</dbReference>
<dbReference type="PaxDb" id="30732-ENSOMEP00000027302"/>
<protein>
    <submittedName>
        <fullName evidence="4">CD83 antigen-like</fullName>
    </submittedName>
</protein>
<dbReference type="SUPFAM" id="SSF48726">
    <property type="entry name" value="Immunoglobulin"/>
    <property type="match status" value="1"/>
</dbReference>
<dbReference type="PROSITE" id="PS50835">
    <property type="entry name" value="IG_LIKE"/>
    <property type="match status" value="1"/>
</dbReference>
<feature type="signal peptide" evidence="2">
    <location>
        <begin position="1"/>
        <end position="22"/>
    </location>
</feature>
<dbReference type="InterPro" id="IPR013106">
    <property type="entry name" value="Ig_V-set"/>
</dbReference>
<dbReference type="AlphaFoldDB" id="A0A3B3DB34"/>
<proteinExistence type="predicted"/>
<dbReference type="InterPro" id="IPR036179">
    <property type="entry name" value="Ig-like_dom_sf"/>
</dbReference>
<dbReference type="InterPro" id="IPR003599">
    <property type="entry name" value="Ig_sub"/>
</dbReference>